<feature type="binding site" evidence="11">
    <location>
        <begin position="76"/>
        <end position="77"/>
    </location>
    <ligand>
        <name>FAD</name>
        <dbReference type="ChEBI" id="CHEBI:57692"/>
    </ligand>
</feature>
<dbReference type="SUPFAM" id="SSF52343">
    <property type="entry name" value="Ferredoxin reductase-like, C-terminal NADP-linked domain"/>
    <property type="match status" value="1"/>
</dbReference>
<keyword evidence="15" id="KW-1185">Reference proteome</keyword>
<dbReference type="PANTHER" id="PTHR43513:SF3">
    <property type="entry name" value="DIHYDROOROTATE DEHYDROGENASE B (NAD(+)), ELECTRON TRANSFER SUBUNIT-RELATED"/>
    <property type="match status" value="1"/>
</dbReference>
<evidence type="ECO:0000256" key="1">
    <source>
        <dbReference type="ARBA" id="ARBA00006422"/>
    </source>
</evidence>
<dbReference type="PROSITE" id="PS51384">
    <property type="entry name" value="FAD_FR"/>
    <property type="match status" value="1"/>
</dbReference>
<comment type="cofactor">
    <cofactor evidence="10">
        <name>[2Fe-2S] cluster</name>
        <dbReference type="ChEBI" id="CHEBI:190135"/>
    </cofactor>
</comment>
<dbReference type="PIRSF" id="PIRSF006816">
    <property type="entry name" value="Cyc3_hyd_g"/>
    <property type="match status" value="1"/>
</dbReference>
<feature type="binding site" evidence="12">
    <location>
        <position position="223"/>
    </location>
    <ligand>
        <name>[2Fe-2S] cluster</name>
        <dbReference type="ChEBI" id="CHEBI:190135"/>
    </ligand>
</feature>
<evidence type="ECO:0000259" key="13">
    <source>
        <dbReference type="PROSITE" id="PS51384"/>
    </source>
</evidence>
<dbReference type="CDD" id="cd06218">
    <property type="entry name" value="DHOD_e_trans"/>
    <property type="match status" value="1"/>
</dbReference>
<keyword evidence="4 12" id="KW-0001">2Fe-2S</keyword>
<dbReference type="InterPro" id="IPR039261">
    <property type="entry name" value="FNR_nucleotide-bd"/>
</dbReference>
<dbReference type="GO" id="GO:0051537">
    <property type="term" value="F:2 iron, 2 sulfur cluster binding"/>
    <property type="evidence" value="ECO:0007669"/>
    <property type="project" value="UniProtKB-KW"/>
</dbReference>
<evidence type="ECO:0000256" key="9">
    <source>
        <dbReference type="ARBA" id="ARBA00023014"/>
    </source>
</evidence>
<comment type="cofactor">
    <cofactor evidence="11">
        <name>FAD</name>
        <dbReference type="ChEBI" id="CHEBI:57692"/>
    </cofactor>
    <text evidence="11">Binds 1 FAD per subunit.</text>
</comment>
<reference evidence="14" key="1">
    <citation type="submission" date="2022-03" db="EMBL/GenBank/DDBJ databases">
        <title>Draft Genome Sequence of Firmicute Strain S0AB, a Heterotrophic Iron/Sulfur-Oxidizing Extreme Acidophile.</title>
        <authorList>
            <person name="Vergara E."/>
            <person name="Pakostova E."/>
            <person name="Johnson D.B."/>
            <person name="Holmes D.S."/>
        </authorList>
    </citation>
    <scope>NUCLEOTIDE SEQUENCE</scope>
    <source>
        <strain evidence="14">S0AB</strain>
    </source>
</reference>
<evidence type="ECO:0000256" key="8">
    <source>
        <dbReference type="ARBA" id="ARBA00023004"/>
    </source>
</evidence>
<comment type="cofactor">
    <cofactor evidence="12">
        <name>[2Fe-2S] cluster</name>
        <dbReference type="ChEBI" id="CHEBI:190135"/>
    </cofactor>
    <text evidence="12">Binds 1 [2Fe-2S] cluster per subunit.</text>
</comment>
<keyword evidence="9 12" id="KW-0411">Iron-sulfur</keyword>
<keyword evidence="2" id="KW-0813">Transport</keyword>
<name>A0A9X2ACX1_9BACL</name>
<accession>A0A9X2ACX1</accession>
<protein>
    <submittedName>
        <fullName evidence="14">Dihydroorotate dehydrogenase B (NAD(+)), electron transfer subunit</fullName>
    </submittedName>
</protein>
<dbReference type="Gene3D" id="3.40.50.80">
    <property type="entry name" value="Nucleotide-binding domain of ferredoxin-NADP reductase (FNR) module"/>
    <property type="match status" value="1"/>
</dbReference>
<keyword evidence="5 12" id="KW-0479">Metal-binding</keyword>
<organism evidence="14 15">
    <name type="scientific">Sulfoacidibacillus ferrooxidans</name>
    <dbReference type="NCBI Taxonomy" id="2005001"/>
    <lineage>
        <taxon>Bacteria</taxon>
        <taxon>Bacillati</taxon>
        <taxon>Bacillota</taxon>
        <taxon>Bacilli</taxon>
        <taxon>Bacillales</taxon>
        <taxon>Alicyclobacillaceae</taxon>
        <taxon>Sulfoacidibacillus</taxon>
    </lineage>
</organism>
<keyword evidence="8 12" id="KW-0408">Iron</keyword>
<evidence type="ECO:0000256" key="7">
    <source>
        <dbReference type="ARBA" id="ARBA00022982"/>
    </source>
</evidence>
<dbReference type="GO" id="GO:0006221">
    <property type="term" value="P:pyrimidine nucleotide biosynthetic process"/>
    <property type="evidence" value="ECO:0007669"/>
    <property type="project" value="InterPro"/>
</dbReference>
<dbReference type="Gene3D" id="2.40.30.10">
    <property type="entry name" value="Translation factors"/>
    <property type="match status" value="1"/>
</dbReference>
<dbReference type="RefSeq" id="WP_241715720.1">
    <property type="nucleotide sequence ID" value="NZ_JALBUF010000010.1"/>
</dbReference>
<comment type="similarity">
    <text evidence="1">Belongs to the PyrK family.</text>
</comment>
<dbReference type="GO" id="GO:0016491">
    <property type="term" value="F:oxidoreductase activity"/>
    <property type="evidence" value="ECO:0007669"/>
    <property type="project" value="InterPro"/>
</dbReference>
<dbReference type="AlphaFoldDB" id="A0A9X2ACX1"/>
<feature type="binding site" evidence="12">
    <location>
        <position position="231"/>
    </location>
    <ligand>
        <name>[2Fe-2S] cluster</name>
        <dbReference type="ChEBI" id="CHEBI:190135"/>
    </ligand>
</feature>
<evidence type="ECO:0000256" key="5">
    <source>
        <dbReference type="ARBA" id="ARBA00022723"/>
    </source>
</evidence>
<comment type="caution">
    <text evidence="14">The sequence shown here is derived from an EMBL/GenBank/DDBJ whole genome shotgun (WGS) entry which is preliminary data.</text>
</comment>
<evidence type="ECO:0000313" key="15">
    <source>
        <dbReference type="Proteomes" id="UP001139263"/>
    </source>
</evidence>
<dbReference type="InterPro" id="IPR017927">
    <property type="entry name" value="FAD-bd_FR_type"/>
</dbReference>
<evidence type="ECO:0000256" key="6">
    <source>
        <dbReference type="ARBA" id="ARBA00022827"/>
    </source>
</evidence>
<feature type="binding site" evidence="12">
    <location>
        <position position="228"/>
    </location>
    <ligand>
        <name>[2Fe-2S] cluster</name>
        <dbReference type="ChEBI" id="CHEBI:190135"/>
    </ligand>
</feature>
<keyword evidence="7" id="KW-0249">Electron transport</keyword>
<dbReference type="Proteomes" id="UP001139263">
    <property type="component" value="Unassembled WGS sequence"/>
</dbReference>
<proteinExistence type="inferred from homology"/>
<dbReference type="InterPro" id="IPR012165">
    <property type="entry name" value="Cyt_c3_hydrogenase_gsu"/>
</dbReference>
<dbReference type="InterPro" id="IPR037117">
    <property type="entry name" value="Dihydroorotate_DH_ele_sf"/>
</dbReference>
<dbReference type="GO" id="GO:0046872">
    <property type="term" value="F:metal ion binding"/>
    <property type="evidence" value="ECO:0007669"/>
    <property type="project" value="UniProtKB-KW"/>
</dbReference>
<evidence type="ECO:0000256" key="2">
    <source>
        <dbReference type="ARBA" id="ARBA00022448"/>
    </source>
</evidence>
<feature type="binding site" evidence="12">
    <location>
        <position position="247"/>
    </location>
    <ligand>
        <name>[2Fe-2S] cluster</name>
        <dbReference type="ChEBI" id="CHEBI:190135"/>
    </ligand>
</feature>
<dbReference type="InterPro" id="IPR050353">
    <property type="entry name" value="PyrK_electron_transfer"/>
</dbReference>
<evidence type="ECO:0000256" key="12">
    <source>
        <dbReference type="PIRSR" id="PIRSR006816-2"/>
    </source>
</evidence>
<sequence>MKLLQSTVLFNIEASSRYKHMAIYAPEVIDECIAGQFFYLKCSNHISPLLRRPMSIYKIVKEKDEVHFLYLIKGEGTKSLSQMQAGEKLDIFGPLGNGFILKKEWKNLLIIARGVGLATMAPLIDLATKQGKTTYAILSARSKEDILSANYMKECGAQVILVTDEDGNSDMVYVRKLIESMIDSKSIDALFTCGSKRLTNLLKNISLQYKIPGQVALEENMGCGLGMCFCCVKPFQRAGKIINLRVCSEGPIFQLEEVMEI</sequence>
<evidence type="ECO:0000313" key="14">
    <source>
        <dbReference type="EMBL" id="MCI0184239.1"/>
    </source>
</evidence>
<dbReference type="InterPro" id="IPR019480">
    <property type="entry name" value="Dihydroorotate_DH_Fe-S-bd"/>
</dbReference>
<evidence type="ECO:0000256" key="4">
    <source>
        <dbReference type="ARBA" id="ARBA00022714"/>
    </source>
</evidence>
<evidence type="ECO:0000256" key="11">
    <source>
        <dbReference type="PIRSR" id="PIRSR006816-1"/>
    </source>
</evidence>
<dbReference type="InterPro" id="IPR017938">
    <property type="entry name" value="Riboflavin_synthase-like_b-brl"/>
</dbReference>
<gene>
    <name evidence="14" type="primary">pyrK_2</name>
    <name evidence="14" type="ORF">MM817_02534</name>
</gene>
<dbReference type="GO" id="GO:0050660">
    <property type="term" value="F:flavin adenine dinucleotide binding"/>
    <property type="evidence" value="ECO:0007669"/>
    <property type="project" value="InterPro"/>
</dbReference>
<keyword evidence="3 11" id="KW-0285">Flavoprotein</keyword>
<dbReference type="PANTHER" id="PTHR43513">
    <property type="entry name" value="DIHYDROOROTATE DEHYDROGENASE B (NAD(+)), ELECTRON TRANSFER SUBUNIT"/>
    <property type="match status" value="1"/>
</dbReference>
<evidence type="ECO:0000256" key="10">
    <source>
        <dbReference type="ARBA" id="ARBA00034078"/>
    </source>
</evidence>
<dbReference type="EMBL" id="JALBUF010000010">
    <property type="protein sequence ID" value="MCI0184239.1"/>
    <property type="molecule type" value="Genomic_DNA"/>
</dbReference>
<dbReference type="Pfam" id="PF10418">
    <property type="entry name" value="DHODB_Fe-S_bind"/>
    <property type="match status" value="1"/>
</dbReference>
<feature type="domain" description="FAD-binding FR-type" evidence="13">
    <location>
        <begin position="1"/>
        <end position="101"/>
    </location>
</feature>
<dbReference type="SUPFAM" id="SSF63380">
    <property type="entry name" value="Riboflavin synthase domain-like"/>
    <property type="match status" value="1"/>
</dbReference>
<evidence type="ECO:0000256" key="3">
    <source>
        <dbReference type="ARBA" id="ARBA00022630"/>
    </source>
</evidence>
<keyword evidence="6 11" id="KW-0274">FAD</keyword>
<dbReference type="Gene3D" id="2.10.240.10">
    <property type="entry name" value="Dihydroorotate dehydrogenase, electron transfer subunit"/>
    <property type="match status" value="1"/>
</dbReference>
<feature type="binding site" evidence="11">
    <location>
        <begin position="52"/>
        <end position="55"/>
    </location>
    <ligand>
        <name>FAD</name>
        <dbReference type="ChEBI" id="CHEBI:57692"/>
    </ligand>
</feature>